<organism evidence="2 3">
    <name type="scientific">Maridesulfovibrio hydrothermalis AM13 = DSM 14728</name>
    <dbReference type="NCBI Taxonomy" id="1121451"/>
    <lineage>
        <taxon>Bacteria</taxon>
        <taxon>Pseudomonadati</taxon>
        <taxon>Thermodesulfobacteriota</taxon>
        <taxon>Desulfovibrionia</taxon>
        <taxon>Desulfovibrionales</taxon>
        <taxon>Desulfovibrionaceae</taxon>
        <taxon>Maridesulfovibrio</taxon>
    </lineage>
</organism>
<feature type="domain" description="HD-GYP" evidence="1">
    <location>
        <begin position="139"/>
        <end position="338"/>
    </location>
</feature>
<evidence type="ECO:0000313" key="2">
    <source>
        <dbReference type="EMBL" id="CCO22626.1"/>
    </source>
</evidence>
<sequence>MNNAAAQHDIGSEEFLQISANITSTFGNKLPVTLCIYDNEVERVVPLYEQGVRLSDKKTEIMNAHCNEGNLFISKTDYTGLAGHISKNLGALLTEHYLDEAAAAEIFYEGVLEKVRAFYANPIGETLDEIKTVLAIYSEYVWIDQNRWAYFFNTLKRENDLCCHVVNTLFVGTAIYLKTVHKQGEKLDLSPIALGLILHDLGMTQMPAALTGKKGPFLYKERMRMQEHVDIAEKMLNRLDIKDEVIKACIFDHHERLDGSGYPKGRRGDAITIEARVCSIADAFCAMISERWQRAAINPILAAIILSESKKQFDPALTTSLISFIIANNPEMKALITDKAKMKQLRAIALQKCAQ</sequence>
<dbReference type="PROSITE" id="PS51832">
    <property type="entry name" value="HD_GYP"/>
    <property type="match status" value="1"/>
</dbReference>
<protein>
    <submittedName>
        <fullName evidence="2">Metal dependent phosphohydrolase</fullName>
    </submittedName>
</protein>
<keyword evidence="2" id="KW-0378">Hydrolase</keyword>
<dbReference type="Gene3D" id="1.10.3210.10">
    <property type="entry name" value="Hypothetical protein af1432"/>
    <property type="match status" value="1"/>
</dbReference>
<reference evidence="2 3" key="1">
    <citation type="submission" date="2012-10" db="EMBL/GenBank/DDBJ databases">
        <authorList>
            <person name="Genoscope - CEA"/>
        </authorList>
    </citation>
    <scope>NUCLEOTIDE SEQUENCE [LARGE SCALE GENOMIC DNA]</scope>
    <source>
        <strain evidence="3">AM13 / DSM 14728</strain>
    </source>
</reference>
<dbReference type="InterPro" id="IPR037522">
    <property type="entry name" value="HD_GYP_dom"/>
</dbReference>
<dbReference type="RefSeq" id="WP_015335234.1">
    <property type="nucleotide sequence ID" value="NC_020055.1"/>
</dbReference>
<dbReference type="GO" id="GO:0016787">
    <property type="term" value="F:hydrolase activity"/>
    <property type="evidence" value="ECO:0007669"/>
    <property type="project" value="UniProtKB-KW"/>
</dbReference>
<keyword evidence="3" id="KW-1185">Reference proteome</keyword>
<gene>
    <name evidence="2" type="ORF">DESAM_20335</name>
</gene>
<name>L0RAN1_9BACT</name>
<evidence type="ECO:0000313" key="3">
    <source>
        <dbReference type="Proteomes" id="UP000010808"/>
    </source>
</evidence>
<dbReference type="Pfam" id="PF13487">
    <property type="entry name" value="HD_5"/>
    <property type="match status" value="1"/>
</dbReference>
<dbReference type="PATRIC" id="fig|1121451.3.peg.603"/>
<dbReference type="EMBL" id="FO203522">
    <property type="protein sequence ID" value="CCO22626.1"/>
    <property type="molecule type" value="Genomic_DNA"/>
</dbReference>
<dbReference type="SUPFAM" id="SSF109604">
    <property type="entry name" value="HD-domain/PDEase-like"/>
    <property type="match status" value="1"/>
</dbReference>
<dbReference type="OrthoDB" id="9776628at2"/>
<dbReference type="AlphaFoldDB" id="L0RAN1"/>
<proteinExistence type="predicted"/>
<dbReference type="PANTHER" id="PTHR43155">
    <property type="entry name" value="CYCLIC DI-GMP PHOSPHODIESTERASE PA4108-RELATED"/>
    <property type="match status" value="1"/>
</dbReference>
<dbReference type="eggNOG" id="COG2206">
    <property type="taxonomic scope" value="Bacteria"/>
</dbReference>
<dbReference type="PANTHER" id="PTHR43155:SF2">
    <property type="entry name" value="CYCLIC DI-GMP PHOSPHODIESTERASE PA4108"/>
    <property type="match status" value="1"/>
</dbReference>
<dbReference type="KEGG" id="dhy:DESAM_20335"/>
<dbReference type="Proteomes" id="UP000010808">
    <property type="component" value="Chromosome"/>
</dbReference>
<dbReference type="CDD" id="cd00077">
    <property type="entry name" value="HDc"/>
    <property type="match status" value="1"/>
</dbReference>
<evidence type="ECO:0000259" key="1">
    <source>
        <dbReference type="PROSITE" id="PS51832"/>
    </source>
</evidence>
<dbReference type="HOGENOM" id="CLU_000445_92_1_7"/>
<dbReference type="InterPro" id="IPR003607">
    <property type="entry name" value="HD/PDEase_dom"/>
</dbReference>
<accession>L0RAN1</accession>
<dbReference type="STRING" id="1121451.DESAM_20335"/>